<accession>A0A4Q0XBU2</accession>
<gene>
    <name evidence="3" type="ORF">ESZ48_17335</name>
</gene>
<comment type="caution">
    <text evidence="3">The sequence shown here is derived from an EMBL/GenBank/DDBJ whole genome shotgun (WGS) entry which is preliminary data.</text>
</comment>
<keyword evidence="4" id="KW-1185">Reference proteome</keyword>
<dbReference type="GO" id="GO:0004519">
    <property type="term" value="F:endonuclease activity"/>
    <property type="evidence" value="ECO:0007669"/>
    <property type="project" value="UniProtKB-KW"/>
</dbReference>
<keyword evidence="3" id="KW-0255">Endonuclease</keyword>
<feature type="transmembrane region" description="Helical" evidence="1">
    <location>
        <begin position="6"/>
        <end position="25"/>
    </location>
</feature>
<dbReference type="InterPro" id="IPR036691">
    <property type="entry name" value="Endo/exonu/phosph_ase_sf"/>
</dbReference>
<dbReference type="RefSeq" id="WP_129018763.1">
    <property type="nucleotide sequence ID" value="NZ_SDDZ01000016.1"/>
</dbReference>
<keyword evidence="3" id="KW-0540">Nuclease</keyword>
<keyword evidence="1" id="KW-0812">Transmembrane</keyword>
<dbReference type="AlphaFoldDB" id="A0A4Q0XBU2"/>
<keyword evidence="1" id="KW-1133">Transmembrane helix</keyword>
<dbReference type="Gene3D" id="3.60.10.10">
    <property type="entry name" value="Endonuclease/exonuclease/phosphatase"/>
    <property type="match status" value="1"/>
</dbReference>
<proteinExistence type="predicted"/>
<dbReference type="SUPFAM" id="SSF56219">
    <property type="entry name" value="DNase I-like"/>
    <property type="match status" value="1"/>
</dbReference>
<dbReference type="InterPro" id="IPR005135">
    <property type="entry name" value="Endo/exonuclease/phosphatase"/>
</dbReference>
<sequence>MKIFRIFRACALIAYALLLLIHFILKDHFQSLQIFFYAFPLPIIILIGCLITIFFYRRKTYFIFFIWLTVALTGIWLNNSYVFPRVVEIPDDANSVIFWNAANRATIPMSILTENIKKIQPDIIALSETENASEKDILQFSKEFPAYEFQILQGDMMIGVKGHIKNITYVVEEYSHDINFVEMQLHNGPLLLAFTDTFQSPTMDKRKTLGTVLELISERNSDLIVGDFNTPYESVHFRNFETDYISFHDYGQGFSATWPFGIPLLEIDQMYTAKRLTPILLQKFYYKVSDHAMLVGYFFR</sequence>
<evidence type="ECO:0000313" key="4">
    <source>
        <dbReference type="Proteomes" id="UP000289792"/>
    </source>
</evidence>
<feature type="transmembrane region" description="Helical" evidence="1">
    <location>
        <begin position="34"/>
        <end position="55"/>
    </location>
</feature>
<reference evidence="3 4" key="1">
    <citation type="submission" date="2019-01" db="EMBL/GenBank/DDBJ databases">
        <title>Genome sequence of the Antarctic species Gelidibacter gilvus ACAM 158(T).</title>
        <authorList>
            <person name="Bowman J.P."/>
        </authorList>
    </citation>
    <scope>NUCLEOTIDE SEQUENCE [LARGE SCALE GENOMIC DNA]</scope>
    <source>
        <strain evidence="3 4">IC158</strain>
    </source>
</reference>
<feature type="domain" description="Endonuclease/exonuclease/phosphatase" evidence="2">
    <location>
        <begin position="99"/>
        <end position="291"/>
    </location>
</feature>
<dbReference type="Pfam" id="PF03372">
    <property type="entry name" value="Exo_endo_phos"/>
    <property type="match status" value="1"/>
</dbReference>
<evidence type="ECO:0000256" key="1">
    <source>
        <dbReference type="SAM" id="Phobius"/>
    </source>
</evidence>
<protein>
    <submittedName>
        <fullName evidence="3">Endonuclease/exonuclease/phosphatase family protein</fullName>
    </submittedName>
</protein>
<keyword evidence="3" id="KW-0378">Hydrolase</keyword>
<keyword evidence="3" id="KW-0269">Exonuclease</keyword>
<dbReference type="EMBL" id="SDDZ01000016">
    <property type="protein sequence ID" value="RXJ44571.1"/>
    <property type="molecule type" value="Genomic_DNA"/>
</dbReference>
<organism evidence="3 4">
    <name type="scientific">Gelidibacter gilvus</name>
    <dbReference type="NCBI Taxonomy" id="59602"/>
    <lineage>
        <taxon>Bacteria</taxon>
        <taxon>Pseudomonadati</taxon>
        <taxon>Bacteroidota</taxon>
        <taxon>Flavobacteriia</taxon>
        <taxon>Flavobacteriales</taxon>
        <taxon>Flavobacteriaceae</taxon>
        <taxon>Gelidibacter</taxon>
    </lineage>
</organism>
<evidence type="ECO:0000313" key="3">
    <source>
        <dbReference type="EMBL" id="RXJ44571.1"/>
    </source>
</evidence>
<dbReference type="OrthoDB" id="1434565at2"/>
<feature type="transmembrane region" description="Helical" evidence="1">
    <location>
        <begin position="61"/>
        <end position="78"/>
    </location>
</feature>
<dbReference type="GO" id="GO:0004527">
    <property type="term" value="F:exonuclease activity"/>
    <property type="evidence" value="ECO:0007669"/>
    <property type="project" value="UniProtKB-KW"/>
</dbReference>
<dbReference type="Proteomes" id="UP000289792">
    <property type="component" value="Unassembled WGS sequence"/>
</dbReference>
<keyword evidence="1" id="KW-0472">Membrane</keyword>
<name>A0A4Q0XBU2_9FLAO</name>
<evidence type="ECO:0000259" key="2">
    <source>
        <dbReference type="Pfam" id="PF03372"/>
    </source>
</evidence>